<dbReference type="AlphaFoldDB" id="K9U5V8"/>
<proteinExistence type="predicted"/>
<evidence type="ECO:0000313" key="2">
    <source>
        <dbReference type="Proteomes" id="UP000010384"/>
    </source>
</evidence>
<evidence type="ECO:0000313" key="1">
    <source>
        <dbReference type="EMBL" id="AFY90487.1"/>
    </source>
</evidence>
<organism evidence="1 2">
    <name type="scientific">Chroococcidiopsis thermalis (strain PCC 7203)</name>
    <dbReference type="NCBI Taxonomy" id="251229"/>
    <lineage>
        <taxon>Bacteria</taxon>
        <taxon>Bacillati</taxon>
        <taxon>Cyanobacteriota</taxon>
        <taxon>Cyanophyceae</taxon>
        <taxon>Chroococcidiopsidales</taxon>
        <taxon>Chroococcidiopsidaceae</taxon>
        <taxon>Chroococcidiopsis</taxon>
    </lineage>
</organism>
<reference evidence="1 2" key="1">
    <citation type="submission" date="2012-06" db="EMBL/GenBank/DDBJ databases">
        <title>Finished chromosome of genome of Chroococcidiopsis thermalis PCC 7203.</title>
        <authorList>
            <consortium name="US DOE Joint Genome Institute"/>
            <person name="Gugger M."/>
            <person name="Coursin T."/>
            <person name="Rippka R."/>
            <person name="Tandeau De Marsac N."/>
            <person name="Huntemann M."/>
            <person name="Wei C.-L."/>
            <person name="Han J."/>
            <person name="Detter J.C."/>
            <person name="Han C."/>
            <person name="Tapia R."/>
            <person name="Davenport K."/>
            <person name="Daligault H."/>
            <person name="Erkkila T."/>
            <person name="Gu W."/>
            <person name="Munk A.C.C."/>
            <person name="Teshima H."/>
            <person name="Xu Y."/>
            <person name="Chain P."/>
            <person name="Chen A."/>
            <person name="Krypides N."/>
            <person name="Mavromatis K."/>
            <person name="Markowitz V."/>
            <person name="Szeto E."/>
            <person name="Ivanova N."/>
            <person name="Mikhailova N."/>
            <person name="Ovchinnikova G."/>
            <person name="Pagani I."/>
            <person name="Pati A."/>
            <person name="Goodwin L."/>
            <person name="Peters L."/>
            <person name="Pitluck S."/>
            <person name="Woyke T."/>
            <person name="Kerfeld C."/>
        </authorList>
    </citation>
    <scope>NUCLEOTIDE SEQUENCE [LARGE SCALE GENOMIC DNA]</scope>
    <source>
        <strain evidence="1 2">PCC 7203</strain>
    </source>
</reference>
<dbReference type="STRING" id="251229.Chro_5114"/>
<sequence length="45" mass="5389">MEFQFAAKFFVRVYPKSEIELTKIVIRYKVISVIQANFLNVHQRS</sequence>
<dbReference type="KEGG" id="cthe:Chro_5114"/>
<dbReference type="HOGENOM" id="CLU_3197786_0_0_3"/>
<dbReference type="Proteomes" id="UP000010384">
    <property type="component" value="Chromosome"/>
</dbReference>
<name>K9U5V8_CHRTP</name>
<gene>
    <name evidence="1" type="ORF">Chro_5114</name>
</gene>
<keyword evidence="2" id="KW-1185">Reference proteome</keyword>
<accession>K9U5V8</accession>
<protein>
    <submittedName>
        <fullName evidence="1">Uncharacterized protein</fullName>
    </submittedName>
</protein>
<dbReference type="InParanoid" id="K9U5V8"/>
<dbReference type="EMBL" id="CP003597">
    <property type="protein sequence ID" value="AFY90487.1"/>
    <property type="molecule type" value="Genomic_DNA"/>
</dbReference>